<comment type="caution">
    <text evidence="12">The sequence shown here is derived from an EMBL/GenBank/DDBJ whole genome shotgun (WGS) entry which is preliminary data.</text>
</comment>
<evidence type="ECO:0000256" key="11">
    <source>
        <dbReference type="SAM" id="MobiDB-lite"/>
    </source>
</evidence>
<name>A0A8H4RF14_9HELO</name>
<evidence type="ECO:0000256" key="8">
    <source>
        <dbReference type="ARBA" id="ARBA00023239"/>
    </source>
</evidence>
<dbReference type="PANTHER" id="PTHR33407:SF9">
    <property type="entry name" value="PECTATE LYASE F-RELATED"/>
    <property type="match status" value="1"/>
</dbReference>
<dbReference type="EC" id="4.2.2.2" evidence="10"/>
<keyword evidence="13" id="KW-1185">Reference proteome</keyword>
<dbReference type="SUPFAM" id="SSF51126">
    <property type="entry name" value="Pectin lyase-like"/>
    <property type="match status" value="1"/>
</dbReference>
<keyword evidence="8 10" id="KW-0456">Lyase</keyword>
<evidence type="ECO:0000256" key="10">
    <source>
        <dbReference type="RuleBase" id="RU367009"/>
    </source>
</evidence>
<reference evidence="12 13" key="1">
    <citation type="submission" date="2020-03" db="EMBL/GenBank/DDBJ databases">
        <title>Draft Genome Sequence of Cudoniella acicularis.</title>
        <authorList>
            <person name="Buettner E."/>
            <person name="Kellner H."/>
        </authorList>
    </citation>
    <scope>NUCLEOTIDE SEQUENCE [LARGE SCALE GENOMIC DNA]</scope>
    <source>
        <strain evidence="12 13">DSM 108380</strain>
    </source>
</reference>
<dbReference type="InterPro" id="IPR004898">
    <property type="entry name" value="Pectate_lyase_PlyH/PlyE-like"/>
</dbReference>
<comment type="catalytic activity">
    <reaction evidence="1 10">
        <text>Eliminative cleavage of (1-&gt;4)-alpha-D-galacturonan to give oligosaccharides with 4-deoxy-alpha-D-galact-4-enuronosyl groups at their non-reducing ends.</text>
        <dbReference type="EC" id="4.2.2.2"/>
    </reaction>
</comment>
<dbReference type="GO" id="GO:0030570">
    <property type="term" value="F:pectate lyase activity"/>
    <property type="evidence" value="ECO:0007669"/>
    <property type="project" value="UniProtKB-UniRule"/>
</dbReference>
<evidence type="ECO:0000256" key="3">
    <source>
        <dbReference type="ARBA" id="ARBA00004613"/>
    </source>
</evidence>
<dbReference type="PANTHER" id="PTHR33407">
    <property type="entry name" value="PECTATE LYASE F-RELATED"/>
    <property type="match status" value="1"/>
</dbReference>
<evidence type="ECO:0000256" key="6">
    <source>
        <dbReference type="ARBA" id="ARBA00022729"/>
    </source>
</evidence>
<evidence type="ECO:0000256" key="7">
    <source>
        <dbReference type="ARBA" id="ARBA00022837"/>
    </source>
</evidence>
<keyword evidence="6 10" id="KW-0732">Signal</keyword>
<evidence type="ECO:0000313" key="13">
    <source>
        <dbReference type="Proteomes" id="UP000566819"/>
    </source>
</evidence>
<dbReference type="Pfam" id="PF03211">
    <property type="entry name" value="Pectate_lyase"/>
    <property type="match status" value="1"/>
</dbReference>
<comment type="subcellular location">
    <subcellularLocation>
        <location evidence="3 10">Secreted</location>
    </subcellularLocation>
</comment>
<evidence type="ECO:0000313" key="12">
    <source>
        <dbReference type="EMBL" id="KAF4627441.1"/>
    </source>
</evidence>
<dbReference type="EMBL" id="JAAMPI010000969">
    <property type="protein sequence ID" value="KAF4627441.1"/>
    <property type="molecule type" value="Genomic_DNA"/>
</dbReference>
<feature type="compositionally biased region" description="Pro residues" evidence="11">
    <location>
        <begin position="48"/>
        <end position="65"/>
    </location>
</feature>
<feature type="compositionally biased region" description="Basic residues" evidence="11">
    <location>
        <begin position="87"/>
        <end position="99"/>
    </location>
</feature>
<accession>A0A8H4RF14</accession>
<feature type="signal peptide" evidence="10">
    <location>
        <begin position="1"/>
        <end position="19"/>
    </location>
</feature>
<evidence type="ECO:0000256" key="9">
    <source>
        <dbReference type="ARBA" id="ARBA00025679"/>
    </source>
</evidence>
<dbReference type="GO" id="GO:0045490">
    <property type="term" value="P:pectin catabolic process"/>
    <property type="evidence" value="ECO:0007669"/>
    <property type="project" value="TreeGrafter"/>
</dbReference>
<gene>
    <name evidence="12" type="ORF">G7Y89_g10714</name>
</gene>
<sequence>MKYSTINIAILALALGVTAAPSHPQNGLRARDCDEDISSSTSSLDLKPQPPKSPPHPQQPKPQRPAPRNYPHQPLPQRRALEATPRPRLRHPRHPRVRQQVRQAETQQQHPLRLLAPLYRALPAPRMVLSLLLLEPPFSLLLKPLLPWLVRRWNGGDSGAVFQIENGGSLSHVIIGPNQIEGVHCQGACTLANVWWSAVCEDAFSIKNQDAGEATKIISGSAFGAMDKVVQHNGTGTVSISDFTVDTFRKLYRSCRNCKTMYERHFIIDGLTATDGKEIAGINSSYGDSATITNSQVSGVTDVCITYTGTDDNSEEPVENGSGNDGTYCIYGSDVVVS</sequence>
<comment type="similarity">
    <text evidence="4 10">Belongs to the polysaccharide lyase 3 family.</text>
</comment>
<keyword evidence="5 10" id="KW-0964">Secreted</keyword>
<protein>
    <recommendedName>
        <fullName evidence="10">Pectate lyase</fullName>
        <ecNumber evidence="10">4.2.2.2</ecNumber>
    </recommendedName>
</protein>
<evidence type="ECO:0000256" key="1">
    <source>
        <dbReference type="ARBA" id="ARBA00000695"/>
    </source>
</evidence>
<comment type="function">
    <text evidence="9 10">Pectinolytic enzyme consist of four classes of enzymes: pectin lyase, polygalacturonase, pectin methylesterase and rhamnogalacturonase. Among pectinolytic enzymes, pectin lyase is the most important in depolymerization of pectin, since it cleaves internal glycosidic bonds of highly methylated pectins. Favors pectate, the anion, over pectin, the methyl ester.</text>
</comment>
<dbReference type="InterPro" id="IPR012334">
    <property type="entry name" value="Pectin_lyas_fold"/>
</dbReference>
<evidence type="ECO:0000256" key="5">
    <source>
        <dbReference type="ARBA" id="ARBA00022525"/>
    </source>
</evidence>
<dbReference type="InterPro" id="IPR011050">
    <property type="entry name" value="Pectin_lyase_fold/virulence"/>
</dbReference>
<dbReference type="GO" id="GO:0005576">
    <property type="term" value="C:extracellular region"/>
    <property type="evidence" value="ECO:0007669"/>
    <property type="project" value="UniProtKB-SubCell"/>
</dbReference>
<feature type="chain" id="PRO_5034520338" description="Pectate lyase" evidence="10">
    <location>
        <begin position="20"/>
        <end position="338"/>
    </location>
</feature>
<organism evidence="12 13">
    <name type="scientific">Cudoniella acicularis</name>
    <dbReference type="NCBI Taxonomy" id="354080"/>
    <lineage>
        <taxon>Eukaryota</taxon>
        <taxon>Fungi</taxon>
        <taxon>Dikarya</taxon>
        <taxon>Ascomycota</taxon>
        <taxon>Pezizomycotina</taxon>
        <taxon>Leotiomycetes</taxon>
        <taxon>Helotiales</taxon>
        <taxon>Tricladiaceae</taxon>
        <taxon>Cudoniella</taxon>
    </lineage>
</organism>
<feature type="region of interest" description="Disordered" evidence="11">
    <location>
        <begin position="21"/>
        <end position="108"/>
    </location>
</feature>
<keyword evidence="7 10" id="KW-0106">Calcium</keyword>
<dbReference type="OrthoDB" id="441042at2759"/>
<evidence type="ECO:0000256" key="2">
    <source>
        <dbReference type="ARBA" id="ARBA00001913"/>
    </source>
</evidence>
<dbReference type="Proteomes" id="UP000566819">
    <property type="component" value="Unassembled WGS sequence"/>
</dbReference>
<comment type="cofactor">
    <cofactor evidence="2 10">
        <name>Ca(2+)</name>
        <dbReference type="ChEBI" id="CHEBI:29108"/>
    </cofactor>
</comment>
<evidence type="ECO:0000256" key="4">
    <source>
        <dbReference type="ARBA" id="ARBA00006463"/>
    </source>
</evidence>
<proteinExistence type="inferred from homology"/>
<dbReference type="Gene3D" id="2.160.20.10">
    <property type="entry name" value="Single-stranded right-handed beta-helix, Pectin lyase-like"/>
    <property type="match status" value="1"/>
</dbReference>
<dbReference type="AlphaFoldDB" id="A0A8H4RF14"/>